<accession>A0A1M4V3D7</accession>
<dbReference type="OrthoDB" id="9814238at2"/>
<evidence type="ECO:0000313" key="4">
    <source>
        <dbReference type="EMBL" id="SHE63486.1"/>
    </source>
</evidence>
<keyword evidence="2" id="KW-0472">Membrane</keyword>
<sequence>MWKSCLKLIIPMLIFGSIGIFVRGISLSTVELVFYRVFIASIFFSLLMLLKKKNPFRCGKRALCLAAVSGVIMGINWLLFFQALRWTTVAAGTMTYYLAPVLVLFAAPFVLGEHLSKKQVITALLAPAGLALIVFSSGESALTVYHHGLGLLCGAGSALFYAMLILCNKKLDNIDNMDRTLIQLLAAALVLSPVLVKNHNFSVVRSNLPMLLILGIVHTGIACYLYFSGLKETPTHLTAVLSYIDPVSAVFFAAAFLGEPISPVQLAGTAVVLVSAYLSGKSQTGAGSPGCDKVDEVN</sequence>
<dbReference type="Pfam" id="PF00892">
    <property type="entry name" value="EamA"/>
    <property type="match status" value="2"/>
</dbReference>
<dbReference type="AlphaFoldDB" id="A0A1M4V3D7"/>
<evidence type="ECO:0000256" key="2">
    <source>
        <dbReference type="SAM" id="Phobius"/>
    </source>
</evidence>
<dbReference type="Proteomes" id="UP000184245">
    <property type="component" value="Unassembled WGS sequence"/>
</dbReference>
<dbReference type="InterPro" id="IPR000620">
    <property type="entry name" value="EamA_dom"/>
</dbReference>
<feature type="transmembrane region" description="Helical" evidence="2">
    <location>
        <begin position="7"/>
        <end position="26"/>
    </location>
</feature>
<dbReference type="Gene3D" id="1.10.3730.20">
    <property type="match status" value="1"/>
</dbReference>
<dbReference type="GO" id="GO:0016020">
    <property type="term" value="C:membrane"/>
    <property type="evidence" value="ECO:0007669"/>
    <property type="project" value="InterPro"/>
</dbReference>
<feature type="transmembrane region" description="Helical" evidence="2">
    <location>
        <begin position="120"/>
        <end position="138"/>
    </location>
</feature>
<keyword evidence="2" id="KW-1133">Transmembrane helix</keyword>
<dbReference type="RefSeq" id="WP_072849682.1">
    <property type="nucleotide sequence ID" value="NZ_FQVI01000003.1"/>
</dbReference>
<dbReference type="EMBL" id="FQVI01000003">
    <property type="protein sequence ID" value="SHE63486.1"/>
    <property type="molecule type" value="Genomic_DNA"/>
</dbReference>
<dbReference type="STRING" id="1122155.SAMN02745158_01104"/>
<keyword evidence="5" id="KW-1185">Reference proteome</keyword>
<dbReference type="InterPro" id="IPR037185">
    <property type="entry name" value="EmrE-like"/>
</dbReference>
<keyword evidence="2" id="KW-0812">Transmembrane</keyword>
<name>A0A1M4V3D7_9CLOT</name>
<feature type="transmembrane region" description="Helical" evidence="2">
    <location>
        <begin position="62"/>
        <end position="82"/>
    </location>
</feature>
<gene>
    <name evidence="4" type="ORF">SAMN02745158_01104</name>
</gene>
<reference evidence="4 5" key="1">
    <citation type="submission" date="2016-11" db="EMBL/GenBank/DDBJ databases">
        <authorList>
            <person name="Jaros S."/>
            <person name="Januszkiewicz K."/>
            <person name="Wedrychowicz H."/>
        </authorList>
    </citation>
    <scope>NUCLEOTIDE SEQUENCE [LARGE SCALE GENOMIC DNA]</scope>
    <source>
        <strain evidence="4 5">DSM 17459</strain>
    </source>
</reference>
<feature type="domain" description="EamA" evidence="3">
    <location>
        <begin position="4"/>
        <end position="134"/>
    </location>
</feature>
<comment type="similarity">
    <text evidence="1">Belongs to the EamA transporter family.</text>
</comment>
<evidence type="ECO:0000259" key="3">
    <source>
        <dbReference type="Pfam" id="PF00892"/>
    </source>
</evidence>
<proteinExistence type="inferred from homology"/>
<dbReference type="PANTHER" id="PTHR22911:SF102">
    <property type="entry name" value="MEMBRANE PROTEIN"/>
    <property type="match status" value="1"/>
</dbReference>
<feature type="domain" description="EamA" evidence="3">
    <location>
        <begin position="149"/>
        <end position="278"/>
    </location>
</feature>
<feature type="transmembrane region" description="Helical" evidence="2">
    <location>
        <begin position="32"/>
        <end position="50"/>
    </location>
</feature>
<dbReference type="PANTHER" id="PTHR22911">
    <property type="entry name" value="ACYL-MALONYL CONDENSING ENZYME-RELATED"/>
    <property type="match status" value="1"/>
</dbReference>
<feature type="transmembrane region" description="Helical" evidence="2">
    <location>
        <begin position="144"/>
        <end position="167"/>
    </location>
</feature>
<evidence type="ECO:0000313" key="5">
    <source>
        <dbReference type="Proteomes" id="UP000184245"/>
    </source>
</evidence>
<protein>
    <submittedName>
        <fullName evidence="4">EamA domain-containing membrane protein RarD</fullName>
    </submittedName>
</protein>
<feature type="transmembrane region" description="Helical" evidence="2">
    <location>
        <begin position="179"/>
        <end position="196"/>
    </location>
</feature>
<evidence type="ECO:0000256" key="1">
    <source>
        <dbReference type="ARBA" id="ARBA00007362"/>
    </source>
</evidence>
<feature type="transmembrane region" description="Helical" evidence="2">
    <location>
        <begin position="208"/>
        <end position="227"/>
    </location>
</feature>
<feature type="transmembrane region" description="Helical" evidence="2">
    <location>
        <begin position="94"/>
        <end position="111"/>
    </location>
</feature>
<organism evidence="4 5">
    <name type="scientific">Lactonifactor longoviformis DSM 17459</name>
    <dbReference type="NCBI Taxonomy" id="1122155"/>
    <lineage>
        <taxon>Bacteria</taxon>
        <taxon>Bacillati</taxon>
        <taxon>Bacillota</taxon>
        <taxon>Clostridia</taxon>
        <taxon>Eubacteriales</taxon>
        <taxon>Clostridiaceae</taxon>
        <taxon>Lactonifactor</taxon>
    </lineage>
</organism>
<dbReference type="SUPFAM" id="SSF103481">
    <property type="entry name" value="Multidrug resistance efflux transporter EmrE"/>
    <property type="match status" value="2"/>
</dbReference>